<dbReference type="Gene3D" id="1.20.5.440">
    <property type="entry name" value="ATP synthase delta/epsilon subunit, C-terminal domain"/>
    <property type="match status" value="1"/>
</dbReference>
<dbReference type="HAMAP" id="MF_00530">
    <property type="entry name" value="ATP_synth_epsil_bac"/>
    <property type="match status" value="1"/>
</dbReference>
<reference evidence="18" key="1">
    <citation type="submission" date="2016-10" db="EMBL/GenBank/DDBJ databases">
        <authorList>
            <person name="Varghese N."/>
            <person name="Submissions S."/>
        </authorList>
    </citation>
    <scope>NUCLEOTIDE SEQUENCE [LARGE SCALE GENOMIC DNA]</scope>
    <source>
        <strain evidence="18">CBMB127</strain>
    </source>
</reference>
<dbReference type="InterPro" id="IPR020546">
    <property type="entry name" value="ATP_synth_F1_dsu/esu_N"/>
</dbReference>
<keyword evidence="8 12" id="KW-0406">Ion transport</keyword>
<evidence type="ECO:0000256" key="10">
    <source>
        <dbReference type="ARBA" id="ARBA00023196"/>
    </source>
</evidence>
<protein>
    <recommendedName>
        <fullName evidence="12">ATP synthase epsilon chain</fullName>
    </recommendedName>
    <alternativeName>
        <fullName evidence="12">ATP synthase F1 sector epsilon subunit</fullName>
    </alternativeName>
    <alternativeName>
        <fullName evidence="12">F-ATPase epsilon subunit</fullName>
    </alternativeName>
</protein>
<evidence type="ECO:0000256" key="12">
    <source>
        <dbReference type="HAMAP-Rule" id="MF_00530"/>
    </source>
</evidence>
<keyword evidence="9 12" id="KW-0472">Membrane</keyword>
<proteinExistence type="inferred from homology"/>
<dbReference type="GO" id="GO:0046933">
    <property type="term" value="F:proton-transporting ATP synthase activity, rotational mechanism"/>
    <property type="evidence" value="ECO:0007669"/>
    <property type="project" value="UniProtKB-UniRule"/>
</dbReference>
<dbReference type="InterPro" id="IPR036794">
    <property type="entry name" value="ATP_F1_dsu/esu_C_sf"/>
</dbReference>
<dbReference type="InterPro" id="IPR020547">
    <property type="entry name" value="ATP_synth_F1_esu_C"/>
</dbReference>
<dbReference type="GO" id="GO:0005886">
    <property type="term" value="C:plasma membrane"/>
    <property type="evidence" value="ECO:0007669"/>
    <property type="project" value="UniProtKB-SubCell"/>
</dbReference>
<keyword evidence="5 12" id="KW-0813">Transport</keyword>
<dbReference type="Proteomes" id="UP000198629">
    <property type="component" value="Unassembled WGS sequence"/>
</dbReference>
<evidence type="ECO:0000256" key="3">
    <source>
        <dbReference type="ARBA" id="ARBA00005712"/>
    </source>
</evidence>
<comment type="subcellular location">
    <subcellularLocation>
        <location evidence="2 12">Cell membrane</location>
        <topology evidence="2 12">Peripheral membrane protein</topology>
    </subcellularLocation>
</comment>
<evidence type="ECO:0000313" key="18">
    <source>
        <dbReference type="Proteomes" id="UP000198629"/>
    </source>
</evidence>
<dbReference type="EMBL" id="FNFX01000004">
    <property type="protein sequence ID" value="SDK72096.1"/>
    <property type="molecule type" value="Genomic_DNA"/>
</dbReference>
<dbReference type="AlphaFoldDB" id="A0A1G9E7P0"/>
<keyword evidence="18" id="KW-1185">Reference proteome</keyword>
<keyword evidence="11 12" id="KW-0066">ATP synthesis</keyword>
<feature type="coiled-coil region" evidence="14">
    <location>
        <begin position="109"/>
        <end position="136"/>
    </location>
</feature>
<keyword evidence="14" id="KW-0175">Coiled coil</keyword>
<dbReference type="Gene3D" id="2.60.15.10">
    <property type="entry name" value="F0F1 ATP synthase delta/epsilon subunit, N-terminal"/>
    <property type="match status" value="1"/>
</dbReference>
<evidence type="ECO:0000256" key="6">
    <source>
        <dbReference type="ARBA" id="ARBA00022475"/>
    </source>
</evidence>
<sequence>MANTVHIDVVSAEESIFSGEAEFVVAPAGGGEVGIYPNHAPMITTIKPGALRIQQSEGKDETVIFISGGMLEVQPGIITVLADTAIRGQDLDEAKAIAAKEAAEEALRNRSAEIDYAAAQAELAEAVAQIQAIQKLRKSVH</sequence>
<comment type="similarity">
    <text evidence="3 12 13">Belongs to the ATPase epsilon chain family.</text>
</comment>
<organism evidence="17 18">
    <name type="scientific">Methylophilus rhizosphaerae</name>
    <dbReference type="NCBI Taxonomy" id="492660"/>
    <lineage>
        <taxon>Bacteria</taxon>
        <taxon>Pseudomonadati</taxon>
        <taxon>Pseudomonadota</taxon>
        <taxon>Betaproteobacteria</taxon>
        <taxon>Nitrosomonadales</taxon>
        <taxon>Methylophilaceae</taxon>
        <taxon>Methylophilus</taxon>
    </lineage>
</organism>
<dbReference type="GO" id="GO:0005524">
    <property type="term" value="F:ATP binding"/>
    <property type="evidence" value="ECO:0007669"/>
    <property type="project" value="UniProtKB-UniRule"/>
</dbReference>
<comment type="subunit">
    <text evidence="4 12 13">F-type ATPases have 2 components, CF(1) - the catalytic core - and CF(0) - the membrane proton channel. CF(1) has five subunits: alpha(3), beta(3), gamma(1), delta(1), epsilon(1). CF(0) has three main subunits: a, b and c.</text>
</comment>
<dbReference type="RefSeq" id="WP_091472198.1">
    <property type="nucleotide sequence ID" value="NZ_FNFX01000004.1"/>
</dbReference>
<dbReference type="InterPro" id="IPR036771">
    <property type="entry name" value="ATPsynth_dsu/esu_N"/>
</dbReference>
<dbReference type="Pfam" id="PF00401">
    <property type="entry name" value="ATP-synt_DE"/>
    <property type="match status" value="1"/>
</dbReference>
<gene>
    <name evidence="12" type="primary">atpC</name>
    <name evidence="17" type="ORF">SAMN05192566_2213</name>
</gene>
<dbReference type="NCBIfam" id="NF001847">
    <property type="entry name" value="PRK00571.1-4"/>
    <property type="match status" value="1"/>
</dbReference>
<comment type="function">
    <text evidence="1 12">Produces ATP from ADP in the presence of a proton gradient across the membrane.</text>
</comment>
<evidence type="ECO:0000256" key="11">
    <source>
        <dbReference type="ARBA" id="ARBA00023310"/>
    </source>
</evidence>
<evidence type="ECO:0000256" key="7">
    <source>
        <dbReference type="ARBA" id="ARBA00022781"/>
    </source>
</evidence>
<dbReference type="PANTHER" id="PTHR13822:SF10">
    <property type="entry name" value="ATP SYNTHASE EPSILON CHAIN, CHLOROPLASTIC"/>
    <property type="match status" value="1"/>
</dbReference>
<accession>A0A1G9E7P0</accession>
<feature type="domain" description="ATP synthase epsilon subunit C-terminal" evidence="15">
    <location>
        <begin position="90"/>
        <end position="134"/>
    </location>
</feature>
<dbReference type="SUPFAM" id="SSF51344">
    <property type="entry name" value="Epsilon subunit of F1F0-ATP synthase N-terminal domain"/>
    <property type="match status" value="1"/>
</dbReference>
<evidence type="ECO:0000256" key="14">
    <source>
        <dbReference type="SAM" id="Coils"/>
    </source>
</evidence>
<evidence type="ECO:0000259" key="16">
    <source>
        <dbReference type="Pfam" id="PF02823"/>
    </source>
</evidence>
<dbReference type="NCBIfam" id="TIGR01216">
    <property type="entry name" value="ATP_synt_epsi"/>
    <property type="match status" value="1"/>
</dbReference>
<evidence type="ECO:0000256" key="9">
    <source>
        <dbReference type="ARBA" id="ARBA00023136"/>
    </source>
</evidence>
<evidence type="ECO:0000256" key="8">
    <source>
        <dbReference type="ARBA" id="ARBA00023065"/>
    </source>
</evidence>
<dbReference type="GO" id="GO:0045259">
    <property type="term" value="C:proton-transporting ATP synthase complex"/>
    <property type="evidence" value="ECO:0007669"/>
    <property type="project" value="UniProtKB-KW"/>
</dbReference>
<name>A0A1G9E7P0_9PROT</name>
<dbReference type="STRING" id="492660.SAMN05192566_2213"/>
<dbReference type="PANTHER" id="PTHR13822">
    <property type="entry name" value="ATP SYNTHASE DELTA/EPSILON CHAIN"/>
    <property type="match status" value="1"/>
</dbReference>
<dbReference type="FunFam" id="2.60.15.10:FF:000001">
    <property type="entry name" value="ATP synthase epsilon chain"/>
    <property type="match status" value="1"/>
</dbReference>
<evidence type="ECO:0000256" key="1">
    <source>
        <dbReference type="ARBA" id="ARBA00003543"/>
    </source>
</evidence>
<dbReference type="SUPFAM" id="SSF46604">
    <property type="entry name" value="Epsilon subunit of F1F0-ATP synthase C-terminal domain"/>
    <property type="match status" value="1"/>
</dbReference>
<dbReference type="CDD" id="cd12152">
    <property type="entry name" value="F1-ATPase_delta"/>
    <property type="match status" value="1"/>
</dbReference>
<feature type="domain" description="ATP synthase F1 complex delta/epsilon subunit N-terminal" evidence="16">
    <location>
        <begin position="6"/>
        <end position="85"/>
    </location>
</feature>
<evidence type="ECO:0000256" key="13">
    <source>
        <dbReference type="RuleBase" id="RU003656"/>
    </source>
</evidence>
<evidence type="ECO:0000259" key="15">
    <source>
        <dbReference type="Pfam" id="PF00401"/>
    </source>
</evidence>
<keyword evidence="6 12" id="KW-1003">Cell membrane</keyword>
<evidence type="ECO:0000313" key="17">
    <source>
        <dbReference type="EMBL" id="SDK72096.1"/>
    </source>
</evidence>
<dbReference type="Pfam" id="PF02823">
    <property type="entry name" value="ATP-synt_DE_N"/>
    <property type="match status" value="1"/>
</dbReference>
<evidence type="ECO:0000256" key="2">
    <source>
        <dbReference type="ARBA" id="ARBA00004202"/>
    </source>
</evidence>
<keyword evidence="7 12" id="KW-0375">Hydrogen ion transport</keyword>
<keyword evidence="10 12" id="KW-0139">CF(1)</keyword>
<dbReference type="InterPro" id="IPR001469">
    <property type="entry name" value="ATP_synth_F1_dsu/esu"/>
</dbReference>
<evidence type="ECO:0000256" key="4">
    <source>
        <dbReference type="ARBA" id="ARBA00011648"/>
    </source>
</evidence>
<evidence type="ECO:0000256" key="5">
    <source>
        <dbReference type="ARBA" id="ARBA00022448"/>
    </source>
</evidence>
<dbReference type="OrthoDB" id="9791445at2"/>